<dbReference type="AlphaFoldDB" id="A0A7J7LQF7"/>
<dbReference type="EMBL" id="JACGCM010002101">
    <property type="protein sequence ID" value="KAF6144895.1"/>
    <property type="molecule type" value="Genomic_DNA"/>
</dbReference>
<dbReference type="OrthoDB" id="294295at2759"/>
<keyword evidence="2" id="KW-1185">Reference proteome</keyword>
<evidence type="ECO:0000313" key="1">
    <source>
        <dbReference type="EMBL" id="KAF6144895.1"/>
    </source>
</evidence>
<sequence length="95" mass="10036">MAETTTLVTAKRLEGKVVVITVERAWGSGHSFDCDTYGMDVKGIVTMFSSACSLKGVALNVKHVSDAVFLASDESTFVSGLNLAVDSCFRLSALA</sequence>
<comment type="caution">
    <text evidence="1">The sequence shown here is derived from an EMBL/GenBank/DDBJ whole genome shotgun (WGS) entry which is preliminary data.</text>
</comment>
<name>A0A7J7LQF7_9MAGN</name>
<dbReference type="Proteomes" id="UP000541444">
    <property type="component" value="Unassembled WGS sequence"/>
</dbReference>
<protein>
    <submittedName>
        <fullName evidence="1">Uncharacterized protein</fullName>
    </submittedName>
</protein>
<reference evidence="1 2" key="1">
    <citation type="journal article" date="2020" name="IScience">
        <title>Genome Sequencing of the Endangered Kingdonia uniflora (Circaeasteraceae, Ranunculales) Reveals Potential Mechanisms of Evolutionary Specialization.</title>
        <authorList>
            <person name="Sun Y."/>
            <person name="Deng T."/>
            <person name="Zhang A."/>
            <person name="Moore M.J."/>
            <person name="Landis J.B."/>
            <person name="Lin N."/>
            <person name="Zhang H."/>
            <person name="Zhang X."/>
            <person name="Huang J."/>
            <person name="Zhang X."/>
            <person name="Sun H."/>
            <person name="Wang H."/>
        </authorList>
    </citation>
    <scope>NUCLEOTIDE SEQUENCE [LARGE SCALE GENOMIC DNA]</scope>
    <source>
        <strain evidence="1">TB1705</strain>
        <tissue evidence="1">Leaf</tissue>
    </source>
</reference>
<proteinExistence type="predicted"/>
<accession>A0A7J7LQF7</accession>
<evidence type="ECO:0000313" key="2">
    <source>
        <dbReference type="Proteomes" id="UP000541444"/>
    </source>
</evidence>
<organism evidence="1 2">
    <name type="scientific">Kingdonia uniflora</name>
    <dbReference type="NCBI Taxonomy" id="39325"/>
    <lineage>
        <taxon>Eukaryota</taxon>
        <taxon>Viridiplantae</taxon>
        <taxon>Streptophyta</taxon>
        <taxon>Embryophyta</taxon>
        <taxon>Tracheophyta</taxon>
        <taxon>Spermatophyta</taxon>
        <taxon>Magnoliopsida</taxon>
        <taxon>Ranunculales</taxon>
        <taxon>Circaeasteraceae</taxon>
        <taxon>Kingdonia</taxon>
    </lineage>
</organism>
<gene>
    <name evidence="1" type="ORF">GIB67_031263</name>
</gene>